<organism evidence="5 6">
    <name type="scientific">Crotalus adamanteus</name>
    <name type="common">Eastern diamondback rattlesnake</name>
    <dbReference type="NCBI Taxonomy" id="8729"/>
    <lineage>
        <taxon>Eukaryota</taxon>
        <taxon>Metazoa</taxon>
        <taxon>Chordata</taxon>
        <taxon>Craniata</taxon>
        <taxon>Vertebrata</taxon>
        <taxon>Euteleostomi</taxon>
        <taxon>Lepidosauria</taxon>
        <taxon>Squamata</taxon>
        <taxon>Bifurcata</taxon>
        <taxon>Unidentata</taxon>
        <taxon>Episquamata</taxon>
        <taxon>Toxicofera</taxon>
        <taxon>Serpentes</taxon>
        <taxon>Colubroidea</taxon>
        <taxon>Viperidae</taxon>
        <taxon>Crotalinae</taxon>
        <taxon>Crotalus</taxon>
    </lineage>
</organism>
<dbReference type="Proteomes" id="UP001474421">
    <property type="component" value="Unassembled WGS sequence"/>
</dbReference>
<evidence type="ECO:0000313" key="6">
    <source>
        <dbReference type="Proteomes" id="UP001474421"/>
    </source>
</evidence>
<reference evidence="5 6" key="1">
    <citation type="journal article" date="2024" name="Proc. Natl. Acad. Sci. U.S.A.">
        <title>The genetic regulatory architecture and epigenomic basis for age-related changes in rattlesnake venom.</title>
        <authorList>
            <person name="Hogan M.P."/>
            <person name="Holding M.L."/>
            <person name="Nystrom G.S."/>
            <person name="Colston T.J."/>
            <person name="Bartlett D.A."/>
            <person name="Mason A.J."/>
            <person name="Ellsworth S.A."/>
            <person name="Rautsaw R.M."/>
            <person name="Lawrence K.C."/>
            <person name="Strickland J.L."/>
            <person name="He B."/>
            <person name="Fraser P."/>
            <person name="Margres M.J."/>
            <person name="Gilbert D.M."/>
            <person name="Gibbs H.L."/>
            <person name="Parkinson C.L."/>
            <person name="Rokyta D.R."/>
        </authorList>
    </citation>
    <scope>NUCLEOTIDE SEQUENCE [LARGE SCALE GENOMIC DNA]</scope>
    <source>
        <strain evidence="5">DRR0105</strain>
    </source>
</reference>
<feature type="coiled-coil region" evidence="2">
    <location>
        <begin position="89"/>
        <end position="309"/>
    </location>
</feature>
<proteinExistence type="predicted"/>
<accession>A0AAW1CE05</accession>
<dbReference type="InterPro" id="IPR032777">
    <property type="entry name" value="DUF4515"/>
</dbReference>
<protein>
    <submittedName>
        <fullName evidence="5">Golgin subfamily A member 4-like</fullName>
    </submittedName>
</protein>
<sequence>MVMKESHSSLLPLAPPPSQALSNKKTQKGFVQSCKRTFSPPGKVMAPKPQKKKKAQPARSKLTASRATAQDTVESGPDNALLLPVQQEYESVCRNLEDLRGRRAQLRAQYEFLQQEAQDLQNESREFASYLAKRARRRQGVVVSLSEENQELLRQIQQQHQEVIARSQEQEAALREQLLQKEAELARLSSELEGLREVQALKQQQTSYIRQLQKELAAAQEQHMQHLEAAKIRALREKIAQEQEAGQEVEGLAQQVQQLALQCLQEHSQTVCQQNKELKKELHQLVQRVQKLQEHKHRLQKQLEQLWREHGCLQDLAYLRGRLSGRASGLVWQEE</sequence>
<evidence type="ECO:0000256" key="2">
    <source>
        <dbReference type="SAM" id="Coils"/>
    </source>
</evidence>
<feature type="compositionally biased region" description="Polar residues" evidence="3">
    <location>
        <begin position="62"/>
        <end position="73"/>
    </location>
</feature>
<dbReference type="PANTHER" id="PTHR14845:SF0">
    <property type="entry name" value="DUF4515 DOMAIN-CONTAINING PROTEIN"/>
    <property type="match status" value="1"/>
</dbReference>
<dbReference type="AlphaFoldDB" id="A0AAW1CE05"/>
<evidence type="ECO:0000256" key="1">
    <source>
        <dbReference type="ARBA" id="ARBA00023054"/>
    </source>
</evidence>
<comment type="caution">
    <text evidence="5">The sequence shown here is derived from an EMBL/GenBank/DDBJ whole genome shotgun (WGS) entry which is preliminary data.</text>
</comment>
<dbReference type="PANTHER" id="PTHR14845">
    <property type="entry name" value="COILED-COIL DOMAIN-CONTAINING 166"/>
    <property type="match status" value="1"/>
</dbReference>
<evidence type="ECO:0000256" key="3">
    <source>
        <dbReference type="SAM" id="MobiDB-lite"/>
    </source>
</evidence>
<feature type="region of interest" description="Disordered" evidence="3">
    <location>
        <begin position="1"/>
        <end position="76"/>
    </location>
</feature>
<name>A0AAW1CE05_CROAD</name>
<gene>
    <name evidence="5" type="ORF">NXF25_003491</name>
</gene>
<dbReference type="Pfam" id="PF14988">
    <property type="entry name" value="DUF4515"/>
    <property type="match status" value="1"/>
</dbReference>
<evidence type="ECO:0000313" key="5">
    <source>
        <dbReference type="EMBL" id="KAK9412316.1"/>
    </source>
</evidence>
<feature type="domain" description="DUF4515" evidence="4">
    <location>
        <begin position="123"/>
        <end position="314"/>
    </location>
</feature>
<evidence type="ECO:0000259" key="4">
    <source>
        <dbReference type="Pfam" id="PF14988"/>
    </source>
</evidence>
<keyword evidence="1 2" id="KW-0175">Coiled coil</keyword>
<dbReference type="EMBL" id="JAOTOJ010000001">
    <property type="protein sequence ID" value="KAK9412316.1"/>
    <property type="molecule type" value="Genomic_DNA"/>
</dbReference>
<keyword evidence="6" id="KW-1185">Reference proteome</keyword>